<sequence length="472" mass="53977">MRKSVCINWFEKYLKEITAGKASGIHENPAVIFTRCAKNRVYEPLDDAEYHKLLAEVDEMSDLWEQRPSENAGKLMLNFLSSLKFSPEKLHSFAEYMADCYADAHGGYTEEEDIPETDPDGNVLPDVYSFSGMEGRILPDGAAAAQSSRERRKEAYGINPYLVTSPKEFADYLSGRIYGQKEAVKAASLLLFNHIRKRKRNILFAGPTGCGKTEIWRALQKIYPWIRIVDSTAITMQGWKGSFKIEDIFTGMSTDEIEQSIIVFDEFDKFCEPVYSAGGNMAEKAQNELLKLIEGGRMVFPAEDGRKTLNFDSSGISFVFCGSFERLVKERRDTEEKETIGFGRDSRRSDIASQYRRRIAPQDLVKYANIRQEIAGRINQVVQLHPMTADDYRAILREESLSPLHALEKQYKVTLHLDENMVENLTEEAEKTGFGVRYLSSRLQEYLDEQMYEDCGRKEYWLGRPVPFEGAM</sequence>
<reference evidence="2" key="2">
    <citation type="submission" date="2021-04" db="EMBL/GenBank/DDBJ databases">
        <authorList>
            <person name="Gilroy R."/>
        </authorList>
    </citation>
    <scope>NUCLEOTIDE SEQUENCE</scope>
    <source>
        <strain evidence="2">ChiBcec15-3976</strain>
    </source>
</reference>
<name>A0A9D2RCN0_9FIRM</name>
<dbReference type="Proteomes" id="UP000823909">
    <property type="component" value="Unassembled WGS sequence"/>
</dbReference>
<dbReference type="InterPro" id="IPR027417">
    <property type="entry name" value="P-loop_NTPase"/>
</dbReference>
<organism evidence="2 3">
    <name type="scientific">Candidatus Mediterraneibacter quadrami</name>
    <dbReference type="NCBI Taxonomy" id="2838684"/>
    <lineage>
        <taxon>Bacteria</taxon>
        <taxon>Bacillati</taxon>
        <taxon>Bacillota</taxon>
        <taxon>Clostridia</taxon>
        <taxon>Lachnospirales</taxon>
        <taxon>Lachnospiraceae</taxon>
        <taxon>Mediterraneibacter</taxon>
    </lineage>
</organism>
<comment type="caution">
    <text evidence="2">The sequence shown here is derived from an EMBL/GenBank/DDBJ whole genome shotgun (WGS) entry which is preliminary data.</text>
</comment>
<gene>
    <name evidence="2" type="ORF">H9910_06050</name>
</gene>
<dbReference type="AlphaFoldDB" id="A0A9D2RCN0"/>
<feature type="domain" description="ATPase AAA-type core" evidence="1">
    <location>
        <begin position="202"/>
        <end position="297"/>
    </location>
</feature>
<evidence type="ECO:0000313" key="2">
    <source>
        <dbReference type="EMBL" id="HJD42553.1"/>
    </source>
</evidence>
<dbReference type="GO" id="GO:0005524">
    <property type="term" value="F:ATP binding"/>
    <property type="evidence" value="ECO:0007669"/>
    <property type="project" value="InterPro"/>
</dbReference>
<dbReference type="Pfam" id="PF00004">
    <property type="entry name" value="AAA"/>
    <property type="match status" value="1"/>
</dbReference>
<evidence type="ECO:0000259" key="1">
    <source>
        <dbReference type="Pfam" id="PF00004"/>
    </source>
</evidence>
<dbReference type="SUPFAM" id="SSF52540">
    <property type="entry name" value="P-loop containing nucleoside triphosphate hydrolases"/>
    <property type="match status" value="1"/>
</dbReference>
<protein>
    <submittedName>
        <fullName evidence="2">AAA family ATPase</fullName>
    </submittedName>
</protein>
<dbReference type="EMBL" id="DWUU01000036">
    <property type="protein sequence ID" value="HJD42553.1"/>
    <property type="molecule type" value="Genomic_DNA"/>
</dbReference>
<dbReference type="GO" id="GO:0051603">
    <property type="term" value="P:proteolysis involved in protein catabolic process"/>
    <property type="evidence" value="ECO:0007669"/>
    <property type="project" value="TreeGrafter"/>
</dbReference>
<reference evidence="2" key="1">
    <citation type="journal article" date="2021" name="PeerJ">
        <title>Extensive microbial diversity within the chicken gut microbiome revealed by metagenomics and culture.</title>
        <authorList>
            <person name="Gilroy R."/>
            <person name="Ravi A."/>
            <person name="Getino M."/>
            <person name="Pursley I."/>
            <person name="Horton D.L."/>
            <person name="Alikhan N.F."/>
            <person name="Baker D."/>
            <person name="Gharbi K."/>
            <person name="Hall N."/>
            <person name="Watson M."/>
            <person name="Adriaenssens E.M."/>
            <person name="Foster-Nyarko E."/>
            <person name="Jarju S."/>
            <person name="Secka A."/>
            <person name="Antonio M."/>
            <person name="Oren A."/>
            <person name="Chaudhuri R.R."/>
            <person name="La Ragione R."/>
            <person name="Hildebrand F."/>
            <person name="Pallen M.J."/>
        </authorList>
    </citation>
    <scope>NUCLEOTIDE SEQUENCE</scope>
    <source>
        <strain evidence="2">ChiBcec15-3976</strain>
    </source>
</reference>
<dbReference type="Gene3D" id="3.40.50.300">
    <property type="entry name" value="P-loop containing nucleotide triphosphate hydrolases"/>
    <property type="match status" value="1"/>
</dbReference>
<accession>A0A9D2RCN0</accession>
<dbReference type="PANTHER" id="PTHR48102:SF7">
    <property type="entry name" value="ATP-DEPENDENT CLP PROTEASE ATP-BINDING SUBUNIT CLPX-LIKE, MITOCHONDRIAL"/>
    <property type="match status" value="1"/>
</dbReference>
<dbReference type="InterPro" id="IPR003959">
    <property type="entry name" value="ATPase_AAA_core"/>
</dbReference>
<dbReference type="PANTHER" id="PTHR48102">
    <property type="entry name" value="ATP-DEPENDENT CLP PROTEASE ATP-BINDING SUBUNIT CLPX-LIKE, MITOCHONDRIAL-RELATED"/>
    <property type="match status" value="1"/>
</dbReference>
<dbReference type="InterPro" id="IPR050052">
    <property type="entry name" value="ATP-dep_Clp_protease_ClpX"/>
</dbReference>
<evidence type="ECO:0000313" key="3">
    <source>
        <dbReference type="Proteomes" id="UP000823909"/>
    </source>
</evidence>
<proteinExistence type="predicted"/>
<dbReference type="GO" id="GO:0016887">
    <property type="term" value="F:ATP hydrolysis activity"/>
    <property type="evidence" value="ECO:0007669"/>
    <property type="project" value="InterPro"/>
</dbReference>